<dbReference type="InterPro" id="IPR011051">
    <property type="entry name" value="RmlC_Cupin_sf"/>
</dbReference>
<gene>
    <name evidence="2" type="ORF">EDC91_13313</name>
</gene>
<dbReference type="InterPro" id="IPR013096">
    <property type="entry name" value="Cupin_2"/>
</dbReference>
<evidence type="ECO:0000259" key="1">
    <source>
        <dbReference type="Pfam" id="PF07883"/>
    </source>
</evidence>
<dbReference type="EMBL" id="SLWF01000033">
    <property type="protein sequence ID" value="TCN79506.1"/>
    <property type="molecule type" value="Genomic_DNA"/>
</dbReference>
<dbReference type="CDD" id="cd06981">
    <property type="entry name" value="cupin_reut_a1446"/>
    <property type="match status" value="1"/>
</dbReference>
<dbReference type="RefSeq" id="WP_133040195.1">
    <property type="nucleotide sequence ID" value="NZ_SLWF01000033.1"/>
</dbReference>
<dbReference type="OrthoDB" id="9798585at2"/>
<proteinExistence type="predicted"/>
<comment type="caution">
    <text evidence="2">The sequence shown here is derived from an EMBL/GenBank/DDBJ whole genome shotgun (WGS) entry which is preliminary data.</text>
</comment>
<name>A0A4V6NM69_9GAMM</name>
<dbReference type="AlphaFoldDB" id="A0A4V6NM69"/>
<reference evidence="2 3" key="1">
    <citation type="submission" date="2019-03" db="EMBL/GenBank/DDBJ databases">
        <title>Freshwater and sediment microbial communities from various areas in North America, analyzing microbe dynamics in response to fracking.</title>
        <authorList>
            <person name="Lamendella R."/>
        </authorList>
    </citation>
    <scope>NUCLEOTIDE SEQUENCE [LARGE SCALE GENOMIC DNA]</scope>
    <source>
        <strain evidence="2 3">74A</strain>
    </source>
</reference>
<evidence type="ECO:0000313" key="2">
    <source>
        <dbReference type="EMBL" id="TCN79506.1"/>
    </source>
</evidence>
<dbReference type="InterPro" id="IPR014710">
    <property type="entry name" value="RmlC-like_jellyroll"/>
</dbReference>
<protein>
    <submittedName>
        <fullName evidence="2">Cupin 2 domain-containing protein</fullName>
    </submittedName>
</protein>
<dbReference type="Pfam" id="PF07883">
    <property type="entry name" value="Cupin_2"/>
    <property type="match status" value="1"/>
</dbReference>
<feature type="domain" description="Cupin type-2" evidence="1">
    <location>
        <begin position="44"/>
        <end position="100"/>
    </location>
</feature>
<keyword evidence="3" id="KW-1185">Reference proteome</keyword>
<dbReference type="Gene3D" id="2.60.120.10">
    <property type="entry name" value="Jelly Rolls"/>
    <property type="match status" value="1"/>
</dbReference>
<organism evidence="2 3">
    <name type="scientific">Shewanella fodinae</name>
    <dbReference type="NCBI Taxonomy" id="552357"/>
    <lineage>
        <taxon>Bacteria</taxon>
        <taxon>Pseudomonadati</taxon>
        <taxon>Pseudomonadota</taxon>
        <taxon>Gammaproteobacteria</taxon>
        <taxon>Alteromonadales</taxon>
        <taxon>Shewanellaceae</taxon>
        <taxon>Shewanella</taxon>
    </lineage>
</organism>
<dbReference type="Proteomes" id="UP000294832">
    <property type="component" value="Unassembled WGS sequence"/>
</dbReference>
<evidence type="ECO:0000313" key="3">
    <source>
        <dbReference type="Proteomes" id="UP000294832"/>
    </source>
</evidence>
<dbReference type="SUPFAM" id="SSF51182">
    <property type="entry name" value="RmlC-like cupins"/>
    <property type="match status" value="1"/>
</dbReference>
<sequence length="103" mass="11888">MNLFASLPEQLTAEQFDELLSRPAVRVERILSYGQVTPEGQWYDQVEHEWVLVLQGAGRIQYADGSEIFLNVGDSVDIPAHCRHRVSWTAPQQLTIWLTVFYR</sequence>
<accession>A0A4V6NM69</accession>